<keyword evidence="10" id="KW-1185">Reference proteome</keyword>
<evidence type="ECO:0000256" key="6">
    <source>
        <dbReference type="ARBA" id="ARBA00023288"/>
    </source>
</evidence>
<keyword evidence="2 8" id="KW-0732">Signal</keyword>
<dbReference type="Pfam" id="PF13627">
    <property type="entry name" value="LptM_cons"/>
    <property type="match status" value="1"/>
</dbReference>
<proteinExistence type="predicted"/>
<comment type="subcellular location">
    <subcellularLocation>
        <location evidence="1">Cell outer membrane</location>
        <topology evidence="1">Lipid-anchor</topology>
    </subcellularLocation>
</comment>
<keyword evidence="5" id="KW-0998">Cell outer membrane</keyword>
<accession>A0ABV7EMC4</accession>
<feature type="chain" id="PRO_5046791159" evidence="8">
    <location>
        <begin position="17"/>
        <end position="71"/>
    </location>
</feature>
<dbReference type="NCBIfam" id="NF047847">
    <property type="entry name" value="SS_mature_LptM"/>
    <property type="match status" value="1"/>
</dbReference>
<evidence type="ECO:0000313" key="9">
    <source>
        <dbReference type="EMBL" id="MFC3103834.1"/>
    </source>
</evidence>
<evidence type="ECO:0000256" key="2">
    <source>
        <dbReference type="ARBA" id="ARBA00022729"/>
    </source>
</evidence>
<evidence type="ECO:0000256" key="3">
    <source>
        <dbReference type="ARBA" id="ARBA00023136"/>
    </source>
</evidence>
<feature type="region of interest" description="Disordered" evidence="7">
    <location>
        <begin position="24"/>
        <end position="71"/>
    </location>
</feature>
<keyword evidence="6 9" id="KW-0449">Lipoprotein</keyword>
<evidence type="ECO:0000256" key="5">
    <source>
        <dbReference type="ARBA" id="ARBA00023237"/>
    </source>
</evidence>
<name>A0ABV7EMC4_9GAMM</name>
<dbReference type="RefSeq" id="WP_380688243.1">
    <property type="nucleotide sequence ID" value="NZ_JBHRSS010000003.1"/>
</dbReference>
<feature type="signal peptide" evidence="8">
    <location>
        <begin position="1"/>
        <end position="16"/>
    </location>
</feature>
<evidence type="ECO:0000256" key="4">
    <source>
        <dbReference type="ARBA" id="ARBA00023139"/>
    </source>
</evidence>
<evidence type="ECO:0000256" key="8">
    <source>
        <dbReference type="SAM" id="SignalP"/>
    </source>
</evidence>
<gene>
    <name evidence="9" type="ORF">ACFOSU_08010</name>
</gene>
<dbReference type="InterPro" id="IPR032831">
    <property type="entry name" value="LptM_cons"/>
</dbReference>
<dbReference type="PROSITE" id="PS51257">
    <property type="entry name" value="PROKAR_LIPOPROTEIN"/>
    <property type="match status" value="1"/>
</dbReference>
<dbReference type="Proteomes" id="UP001595462">
    <property type="component" value="Unassembled WGS sequence"/>
</dbReference>
<keyword evidence="3" id="KW-0472">Membrane</keyword>
<keyword evidence="4" id="KW-0564">Palmitate</keyword>
<organism evidence="9 10">
    <name type="scientific">Salinisphaera aquimarina</name>
    <dbReference type="NCBI Taxonomy" id="2094031"/>
    <lineage>
        <taxon>Bacteria</taxon>
        <taxon>Pseudomonadati</taxon>
        <taxon>Pseudomonadota</taxon>
        <taxon>Gammaproteobacteria</taxon>
        <taxon>Salinisphaerales</taxon>
        <taxon>Salinisphaeraceae</taxon>
        <taxon>Salinisphaera</taxon>
    </lineage>
</organism>
<comment type="caution">
    <text evidence="9">The sequence shown here is derived from an EMBL/GenBank/DDBJ whole genome shotgun (WGS) entry which is preliminary data.</text>
</comment>
<evidence type="ECO:0000256" key="7">
    <source>
        <dbReference type="SAM" id="MobiDB-lite"/>
    </source>
</evidence>
<evidence type="ECO:0000256" key="1">
    <source>
        <dbReference type="ARBA" id="ARBA00004459"/>
    </source>
</evidence>
<protein>
    <submittedName>
        <fullName evidence="9">Lipoprotein</fullName>
    </submittedName>
</protein>
<evidence type="ECO:0000313" key="10">
    <source>
        <dbReference type="Proteomes" id="UP001595462"/>
    </source>
</evidence>
<sequence>MKASCIAFLLSLVASALLTGCGQKGPLFLPGEAPESQTDGPFGMNSSDDDQASRPAPQGAGNADDSDNDSR</sequence>
<dbReference type="EMBL" id="JBHRSS010000003">
    <property type="protein sequence ID" value="MFC3103834.1"/>
    <property type="molecule type" value="Genomic_DNA"/>
</dbReference>
<reference evidence="10" key="1">
    <citation type="journal article" date="2019" name="Int. J. Syst. Evol. Microbiol.">
        <title>The Global Catalogue of Microorganisms (GCM) 10K type strain sequencing project: providing services to taxonomists for standard genome sequencing and annotation.</title>
        <authorList>
            <consortium name="The Broad Institute Genomics Platform"/>
            <consortium name="The Broad Institute Genome Sequencing Center for Infectious Disease"/>
            <person name="Wu L."/>
            <person name="Ma J."/>
        </authorList>
    </citation>
    <scope>NUCLEOTIDE SEQUENCE [LARGE SCALE GENOMIC DNA]</scope>
    <source>
        <strain evidence="10">KCTC 52640</strain>
    </source>
</reference>